<protein>
    <submittedName>
        <fullName evidence="2">Uncharacterized protein</fullName>
    </submittedName>
</protein>
<gene>
    <name evidence="3" type="ORF">HAND00432_LOCUS5090</name>
    <name evidence="2" type="ORF">HAND1043_LOCUS7335</name>
</gene>
<name>A0A6T8JDT5_HEMAN</name>
<dbReference type="PANTHER" id="PTHR36897:SF2">
    <property type="entry name" value="OS10G0350800 PROTEIN"/>
    <property type="match status" value="1"/>
</dbReference>
<feature type="signal peptide" evidence="1">
    <location>
        <begin position="1"/>
        <end position="19"/>
    </location>
</feature>
<evidence type="ECO:0000256" key="1">
    <source>
        <dbReference type="SAM" id="SignalP"/>
    </source>
</evidence>
<reference evidence="2" key="1">
    <citation type="submission" date="2021-01" db="EMBL/GenBank/DDBJ databases">
        <authorList>
            <person name="Corre E."/>
            <person name="Pelletier E."/>
            <person name="Niang G."/>
            <person name="Scheremetjew M."/>
            <person name="Finn R."/>
            <person name="Kale V."/>
            <person name="Holt S."/>
            <person name="Cochrane G."/>
            <person name="Meng A."/>
            <person name="Brown T."/>
            <person name="Cohen L."/>
        </authorList>
    </citation>
    <scope>NUCLEOTIDE SEQUENCE</scope>
    <source>
        <strain evidence="2">CCMP441</strain>
        <strain evidence="3">CCMP644</strain>
    </source>
</reference>
<feature type="chain" id="PRO_5036191769" evidence="1">
    <location>
        <begin position="20"/>
        <end position="257"/>
    </location>
</feature>
<dbReference type="PANTHER" id="PTHR36897">
    <property type="entry name" value="OS10G0351100-LIKE PROTEIN"/>
    <property type="match status" value="1"/>
</dbReference>
<keyword evidence="1" id="KW-0732">Signal</keyword>
<dbReference type="AlphaFoldDB" id="A0A6T8JDT5"/>
<organism evidence="2">
    <name type="scientific">Hemiselmis andersenii</name>
    <name type="common">Cryptophyte alga</name>
    <dbReference type="NCBI Taxonomy" id="464988"/>
    <lineage>
        <taxon>Eukaryota</taxon>
        <taxon>Cryptophyceae</taxon>
        <taxon>Cryptomonadales</taxon>
        <taxon>Hemiselmidaceae</taxon>
        <taxon>Hemiselmis</taxon>
    </lineage>
</organism>
<dbReference type="EMBL" id="HBFX01008447">
    <property type="protein sequence ID" value="CAD8950569.1"/>
    <property type="molecule type" value="Transcribed_RNA"/>
</dbReference>
<dbReference type="EMBL" id="HBFK01012243">
    <property type="protein sequence ID" value="CAD8740843.1"/>
    <property type="molecule type" value="Transcribed_RNA"/>
</dbReference>
<proteinExistence type="predicted"/>
<evidence type="ECO:0000313" key="3">
    <source>
        <dbReference type="EMBL" id="CAD8950569.1"/>
    </source>
</evidence>
<accession>A0A6T8JDT5</accession>
<evidence type="ECO:0000313" key="2">
    <source>
        <dbReference type="EMBL" id="CAD8740843.1"/>
    </source>
</evidence>
<sequence length="257" mass="28205">MGTVLQIALILCCLPASSSFLLPAAPSLSHSVEASFCPSQRLARPRPTSVRSSTARRLPASTPVFMAESPIFTCEEVEEAANQCGMTISINFLGPYYRAVIRTLPAPGKEKGKAVGFTTGTMILDLLRQDTMRVSSVNNGNLVSRERLRKLKAERDWRVPTVYGVSLILGAYVGAYAFDKGCKTAELLAIKDDERQHAVLVRHYQRLGLKVVKILNNDIVCVPDKLIWGGEGSLMSVDIQTFLEKHTAEINRLRSGV</sequence>